<evidence type="ECO:0000313" key="3">
    <source>
        <dbReference type="Proteomes" id="UP000251721"/>
    </source>
</evidence>
<dbReference type="InterPro" id="IPR036390">
    <property type="entry name" value="WH_DNA-bd_sf"/>
</dbReference>
<evidence type="ECO:0000259" key="1">
    <source>
        <dbReference type="PROSITE" id="PS50931"/>
    </source>
</evidence>
<dbReference type="InterPro" id="IPR000847">
    <property type="entry name" value="LysR_HTH_N"/>
</dbReference>
<sequence>MRVNFDVLMILDALDRHGSFATAAESLYKTPAALSYMIQKLGGAI</sequence>
<dbReference type="InterPro" id="IPR036388">
    <property type="entry name" value="WH-like_DNA-bd_sf"/>
</dbReference>
<organism evidence="2 3">
    <name type="scientific">Klebsiella pneumoniae</name>
    <dbReference type="NCBI Taxonomy" id="573"/>
    <lineage>
        <taxon>Bacteria</taxon>
        <taxon>Pseudomonadati</taxon>
        <taxon>Pseudomonadota</taxon>
        <taxon>Gammaproteobacteria</taxon>
        <taxon>Enterobacterales</taxon>
        <taxon>Enterobacteriaceae</taxon>
        <taxon>Klebsiella/Raoultella group</taxon>
        <taxon>Klebsiella</taxon>
        <taxon>Klebsiella pneumoniae complex</taxon>
    </lineage>
</organism>
<accession>A0A2X3GLA6</accession>
<proteinExistence type="predicted"/>
<dbReference type="Gene3D" id="1.10.10.10">
    <property type="entry name" value="Winged helix-like DNA-binding domain superfamily/Winged helix DNA-binding domain"/>
    <property type="match status" value="1"/>
</dbReference>
<name>A0A2X3GLA6_KLEPN</name>
<dbReference type="EMBL" id="UAWQ01000020">
    <property type="protein sequence ID" value="SQC60064.1"/>
    <property type="molecule type" value="Genomic_DNA"/>
</dbReference>
<evidence type="ECO:0000313" key="2">
    <source>
        <dbReference type="EMBL" id="SQC60064.1"/>
    </source>
</evidence>
<dbReference type="Proteomes" id="UP000251721">
    <property type="component" value="Unassembled WGS sequence"/>
</dbReference>
<dbReference type="Pfam" id="PF00126">
    <property type="entry name" value="HTH_1"/>
    <property type="match status" value="1"/>
</dbReference>
<protein>
    <submittedName>
        <fullName evidence="2">Transcriptional regulator yeeY</fullName>
    </submittedName>
</protein>
<dbReference type="PROSITE" id="PS50931">
    <property type="entry name" value="HTH_LYSR"/>
    <property type="match status" value="1"/>
</dbReference>
<reference evidence="2 3" key="1">
    <citation type="submission" date="2018-06" db="EMBL/GenBank/DDBJ databases">
        <authorList>
            <consortium name="Pathogen Informatics"/>
            <person name="Doyle S."/>
        </authorList>
    </citation>
    <scope>NUCLEOTIDE SEQUENCE [LARGE SCALE GENOMIC DNA]</scope>
    <source>
        <strain evidence="2 3">NCTC13465</strain>
    </source>
</reference>
<feature type="domain" description="HTH lysR-type" evidence="1">
    <location>
        <begin position="3"/>
        <end position="45"/>
    </location>
</feature>
<gene>
    <name evidence="2" type="ORF">NCTC13465_06359</name>
</gene>
<dbReference type="SUPFAM" id="SSF46785">
    <property type="entry name" value="Winged helix' DNA-binding domain"/>
    <property type="match status" value="1"/>
</dbReference>
<dbReference type="AlphaFoldDB" id="A0A2X3GLA6"/>
<dbReference type="GO" id="GO:0003700">
    <property type="term" value="F:DNA-binding transcription factor activity"/>
    <property type="evidence" value="ECO:0007669"/>
    <property type="project" value="InterPro"/>
</dbReference>